<feature type="domain" description="Dit-like phage tail protein N-terminal" evidence="1">
    <location>
        <begin position="132"/>
        <end position="258"/>
    </location>
</feature>
<evidence type="ECO:0000313" key="3">
    <source>
        <dbReference type="Proteomes" id="UP000183508"/>
    </source>
</evidence>
<dbReference type="Proteomes" id="UP000183508">
    <property type="component" value="Unassembled WGS sequence"/>
</dbReference>
<dbReference type="AlphaFoldDB" id="A0A1I7IE54"/>
<gene>
    <name evidence="2" type="ORF">SAMN05421543_106166</name>
</gene>
<name>A0A1I7IE54_9BACL</name>
<dbReference type="RefSeq" id="WP_083430274.1">
    <property type="nucleotide sequence ID" value="NZ_FPBV01000006.1"/>
</dbReference>
<evidence type="ECO:0000313" key="2">
    <source>
        <dbReference type="EMBL" id="SFU71211.1"/>
    </source>
</evidence>
<dbReference type="EMBL" id="FPBV01000006">
    <property type="protein sequence ID" value="SFU71211.1"/>
    <property type="molecule type" value="Genomic_DNA"/>
</dbReference>
<dbReference type="STRING" id="392015.SAMN05421543_106166"/>
<sequence>MTTTYPAVKATVNGKPYQAIAVNWVTYLIWTVARDTGCNLTKVAYGDVEINGVKPPQVTYNGNTYIQWSSIPTIDPNPTKASDGTWQFRTSAAAASTQDTGSSSSTSPILDLTAPNIKSWVYAKTNIGGWFFDAILNTTHTSTLTITSHPVQIGSSVSDYAFMQPRTLSMSVGMSDAATSFIPGQFSGGSSRSVEAWKVLQQLQALRVPIQVYTRLGLYQNMLIRSLTTQEDYTTATGLRCTVDMQELLVATVQVVKVSSNPAVTDNSAKGSKQPQTVPPSILSLLGQLLSGSK</sequence>
<keyword evidence="3" id="KW-1185">Reference proteome</keyword>
<dbReference type="InterPro" id="IPR048494">
    <property type="entry name" value="Dit-like_N"/>
</dbReference>
<reference evidence="3" key="1">
    <citation type="submission" date="2016-10" db="EMBL/GenBank/DDBJ databases">
        <authorList>
            <person name="Varghese N."/>
        </authorList>
    </citation>
    <scope>NUCLEOTIDE SEQUENCE [LARGE SCALE GENOMIC DNA]</scope>
    <source>
        <strain evidence="3">DSM 17980</strain>
    </source>
</reference>
<protein>
    <recommendedName>
        <fullName evidence="1">Dit-like phage tail protein N-terminal domain-containing protein</fullName>
    </recommendedName>
</protein>
<evidence type="ECO:0000259" key="1">
    <source>
        <dbReference type="Pfam" id="PF21821"/>
    </source>
</evidence>
<accession>A0A1I7IE54</accession>
<dbReference type="OrthoDB" id="2474608at2"/>
<dbReference type="Pfam" id="PF21821">
    <property type="entry name" value="Dit_like"/>
    <property type="match status" value="1"/>
</dbReference>
<proteinExistence type="predicted"/>
<organism evidence="2 3">
    <name type="scientific">Alicyclobacillus macrosporangiidus</name>
    <dbReference type="NCBI Taxonomy" id="392015"/>
    <lineage>
        <taxon>Bacteria</taxon>
        <taxon>Bacillati</taxon>
        <taxon>Bacillota</taxon>
        <taxon>Bacilli</taxon>
        <taxon>Bacillales</taxon>
        <taxon>Alicyclobacillaceae</taxon>
        <taxon>Alicyclobacillus</taxon>
    </lineage>
</organism>